<keyword evidence="3" id="KW-0675">Receptor</keyword>
<reference evidence="3" key="1">
    <citation type="journal article" date="2021" name="Proc. Natl. Acad. Sci. U.S.A.">
        <title>A Catalog of Tens of Thousands of Viruses from Human Metagenomes Reveals Hidden Associations with Chronic Diseases.</title>
        <authorList>
            <person name="Tisza M.J."/>
            <person name="Buck C.B."/>
        </authorList>
    </citation>
    <scope>NUCLEOTIDE SEQUENCE</scope>
    <source>
        <strain evidence="3">Ct3wi9</strain>
    </source>
</reference>
<evidence type="ECO:0000256" key="1">
    <source>
        <dbReference type="SAM" id="MobiDB-lite"/>
    </source>
</evidence>
<dbReference type="Gene3D" id="2.60.40.3940">
    <property type="match status" value="1"/>
</dbReference>
<dbReference type="EMBL" id="BK015006">
    <property type="protein sequence ID" value="DAD86662.1"/>
    <property type="molecule type" value="Genomic_DNA"/>
</dbReference>
<dbReference type="Pfam" id="PF21882">
    <property type="entry name" value="Gp53-like_C"/>
    <property type="match status" value="1"/>
</dbReference>
<protein>
    <submittedName>
        <fullName evidence="3">Tail fiber protein fold, Tail fiber, receptor</fullName>
    </submittedName>
</protein>
<feature type="region of interest" description="Disordered" evidence="1">
    <location>
        <begin position="1"/>
        <end position="20"/>
    </location>
</feature>
<organism evidence="3">
    <name type="scientific">Myoviridae sp. ct3wi9</name>
    <dbReference type="NCBI Taxonomy" id="2826610"/>
    <lineage>
        <taxon>Viruses</taxon>
        <taxon>Duplodnaviria</taxon>
        <taxon>Heunggongvirae</taxon>
        <taxon>Uroviricota</taxon>
        <taxon>Caudoviricetes</taxon>
    </lineage>
</organism>
<proteinExistence type="predicted"/>
<evidence type="ECO:0000259" key="2">
    <source>
        <dbReference type="Pfam" id="PF21882"/>
    </source>
</evidence>
<feature type="domain" description="Putative tail fiber protein gp53-like C-terminal" evidence="2">
    <location>
        <begin position="24"/>
        <end position="110"/>
    </location>
</feature>
<dbReference type="InterPro" id="IPR054075">
    <property type="entry name" value="Gp53-like_C"/>
</dbReference>
<evidence type="ECO:0000313" key="3">
    <source>
        <dbReference type="EMBL" id="DAD86662.1"/>
    </source>
</evidence>
<accession>A0A8S5MWD9</accession>
<name>A0A8S5MWD9_9CAUD</name>
<sequence>MTYWITEAPANTEPQDGENGRSVLPNGVIIMWGTATNGGDKCLFHTPFPNNCFAVNYTGSSGQRVNPKIVNKDRFGFTLHHRETSRGWRGGMARRNNDTVWEHIRYVAVGN</sequence>